<name>A0A368UC47_9STRE</name>
<proteinExistence type="predicted"/>
<evidence type="ECO:0000313" key="3">
    <source>
        <dbReference type="Proteomes" id="UP000253215"/>
    </source>
</evidence>
<protein>
    <recommendedName>
        <fullName evidence="1">Lantibiotic biosynthesis protein dehydration domain-containing protein</fullName>
    </recommendedName>
</protein>
<dbReference type="InterPro" id="IPR025410">
    <property type="entry name" value="Lant_dehyd"/>
</dbReference>
<organism evidence="2 3">
    <name type="scientific">Streptococcus gallolyticus</name>
    <dbReference type="NCBI Taxonomy" id="315405"/>
    <lineage>
        <taxon>Bacteria</taxon>
        <taxon>Bacillati</taxon>
        <taxon>Bacillota</taxon>
        <taxon>Bacilli</taxon>
        <taxon>Lactobacillales</taxon>
        <taxon>Streptococcaceae</taxon>
        <taxon>Streptococcus</taxon>
    </lineage>
</organism>
<feature type="domain" description="Lantibiotic biosynthesis protein dehydration" evidence="1">
    <location>
        <begin position="101"/>
        <end position="422"/>
    </location>
</feature>
<dbReference type="AlphaFoldDB" id="A0A368UC47"/>
<dbReference type="EMBL" id="NETH01000039">
    <property type="protein sequence ID" value="RCW16535.1"/>
    <property type="molecule type" value="Genomic_DNA"/>
</dbReference>
<dbReference type="Pfam" id="PF13575">
    <property type="entry name" value="DUF4135"/>
    <property type="match status" value="1"/>
</dbReference>
<dbReference type="InterPro" id="IPR037197">
    <property type="entry name" value="WWE_dom_sf"/>
</dbReference>
<evidence type="ECO:0000259" key="1">
    <source>
        <dbReference type="Pfam" id="PF13575"/>
    </source>
</evidence>
<reference evidence="2 3" key="1">
    <citation type="journal article" date="2018" name="Sci. Rep.">
        <title>Network-guided genomic and metagenomic analysis of the faecal microbiota of the critically endangered kakapo.</title>
        <authorList>
            <person name="Waite D.W."/>
            <person name="Dsouza M."/>
            <person name="Sekiguchi Y."/>
            <person name="Hugenholtz P."/>
            <person name="Taylor M.W."/>
        </authorList>
    </citation>
    <scope>NUCLEOTIDE SEQUENCE [LARGE SCALE GENOMIC DNA]</scope>
    <source>
        <strain evidence="2 3">BI02</strain>
    </source>
</reference>
<evidence type="ECO:0000313" key="2">
    <source>
        <dbReference type="EMBL" id="RCW16535.1"/>
    </source>
</evidence>
<sequence length="647" mass="75384">MIAHLRPCHIDTFVELITKGVLSIAIKNHILDMNRHEKYSFYKNKSTYTEFIKNEVLNFDFYERFYINNPMLLARCFSKTIDLILYFKEVVNNISIDFDFHLISKLSFSAGDTHAGGKTVVKFTSGRKNYYYKPRNLEIENFFYDVLDIFNIPHIDNNENKYYEAYSIIAEVKYLPVNDDNEIKDFYYTLGQLQFILYLLGGSDIHYENLIACGKLPVIIDLETLFQINYDHIKCENTAVKERLKNQLDLLQNIGILDLYLPGEGEGMNVSALFGKESKKVVQKEIFKNVNTMDLMVESAYLDNTNRQNILFLKDGQPIEVANYLDYFISGFVDITAIILSKKSELVSYLRKLPDNLLVRNVLRPTFAYVDFLFYSTHPIYSTSLIRYHKLLENLFGIEFSNKSINLSEIHDITHDDVPIFFSHIGRKTIYNSKENDLGKCWEITPLEKVIDRIEKVDVHKIEDLVLNLKICTPLGNKPDLIGIISKEYVVNKLKNEGIFFNAPLLTTQNKVIYGTLDTSIRSGIVGLWYYLMRQGDKCTAYTKRIEKFIEEDFMNHTNFVDLKYILAYYLVKYVKCNEDDAFEKILNIVGKKKKINEELEEELNGYDKIVTNNEYYTVINQFESDILDSIKRLKGRLSNGTSFIDC</sequence>
<dbReference type="Proteomes" id="UP000253215">
    <property type="component" value="Unassembled WGS sequence"/>
</dbReference>
<accession>A0A368UC47</accession>
<comment type="caution">
    <text evidence="2">The sequence shown here is derived from an EMBL/GenBank/DDBJ whole genome shotgun (WGS) entry which is preliminary data.</text>
</comment>
<dbReference type="SUPFAM" id="SSF117839">
    <property type="entry name" value="WWE domain"/>
    <property type="match status" value="1"/>
</dbReference>
<gene>
    <name evidence="2" type="ORF">CAC02_07930</name>
</gene>